<dbReference type="InterPro" id="IPR000073">
    <property type="entry name" value="AB_hydrolase_1"/>
</dbReference>
<dbReference type="InterPro" id="IPR053145">
    <property type="entry name" value="AB_hydrolase_Est10"/>
</dbReference>
<keyword evidence="5" id="KW-1185">Reference proteome</keyword>
<evidence type="ECO:0000256" key="1">
    <source>
        <dbReference type="SAM" id="MobiDB-lite"/>
    </source>
</evidence>
<dbReference type="RefSeq" id="WP_310110261.1">
    <property type="nucleotide sequence ID" value="NZ_CP168531.1"/>
</dbReference>
<sequence length="636" mass="68228">MATMTPVTFDGCFGWLHQPKDLRAAACVVLCNPFGYEALSAYRSARELADALAASGVAALRFDYPGTGDSSGNEDDPLRWRAWLDSIKAAVTLLREESGASRVTLCGLRLGATLAALAAQELGGVDDLVLLMPVISGKAYIRELELQQHTWLGAQRALGLELEEEPRGTVGAHGFRLYPDTLALLANVDLERPAESGDAPGGERLARRVLLHDINDSARLRRLAARYEALGAQVQVQFFGEYSKLLLNPSDSEPPRRAFDDVLCWLGATVRTAPTAPPTARLASVAPVAQGAHVEVADPAASASLVFADGRETPVMFGGYAGVLCEPQRALHAAPAVLFVNSGGVHRIGDGRFTVLMARRLASQGVASLRMDLSGLGDSVRRDAALTLDAVYSTYAIDDACAGIDWLTAAGYPKIVMAGVCSGAYVSLHAALARAAVVGCVCINLPFFTWGGARVRPGSQYVASSEVYRRAMRNPRKWVRLLSGQANARAITLELARRLSARVAARAGAVLEAWLGARTPGGAIRRLMFELERKAVQTALLYGPLDEGLDELDIHFGPDGTRLRKRKNVSMKKVGKVDHALFSRGARDAMMAQFELFLRERVVGARGESAAAARGARALQPGPGPEPRRQPRPQRP</sequence>
<dbReference type="Pfam" id="PF12697">
    <property type="entry name" value="Abhydrolase_6"/>
    <property type="match status" value="1"/>
</dbReference>
<keyword evidence="4" id="KW-0378">Hydrolase</keyword>
<dbReference type="Proteomes" id="UP001558535">
    <property type="component" value="Unassembled WGS sequence"/>
</dbReference>
<evidence type="ECO:0000313" key="4">
    <source>
        <dbReference type="EMBL" id="MEX3752651.1"/>
    </source>
</evidence>
<proteinExistence type="predicted"/>
<dbReference type="Gene3D" id="3.40.50.1820">
    <property type="entry name" value="alpha/beta hydrolase"/>
    <property type="match status" value="2"/>
</dbReference>
<feature type="compositionally biased region" description="Low complexity" evidence="1">
    <location>
        <begin position="609"/>
        <end position="621"/>
    </location>
</feature>
<evidence type="ECO:0000259" key="3">
    <source>
        <dbReference type="Pfam" id="PF12697"/>
    </source>
</evidence>
<dbReference type="EMBL" id="JBFPKE010000008">
    <property type="protein sequence ID" value="MEX3752651.1"/>
    <property type="molecule type" value="Genomic_DNA"/>
</dbReference>
<dbReference type="PANTHER" id="PTHR43265">
    <property type="entry name" value="ESTERASE ESTD"/>
    <property type="match status" value="1"/>
</dbReference>
<evidence type="ECO:0000313" key="5">
    <source>
        <dbReference type="Proteomes" id="UP001558535"/>
    </source>
</evidence>
<feature type="domain" description="Serine aminopeptidase S33" evidence="2">
    <location>
        <begin position="44"/>
        <end position="146"/>
    </location>
</feature>
<name>A0ABV3WHD9_9BURK</name>
<comment type="caution">
    <text evidence="4">The sequence shown here is derived from an EMBL/GenBank/DDBJ whole genome shotgun (WGS) entry which is preliminary data.</text>
</comment>
<evidence type="ECO:0000259" key="2">
    <source>
        <dbReference type="Pfam" id="PF12146"/>
    </source>
</evidence>
<protein>
    <submittedName>
        <fullName evidence="4">Alpha/beta fold hydrolase</fullName>
    </submittedName>
</protein>
<gene>
    <name evidence="4" type="ORF">AB3X84_21895</name>
</gene>
<dbReference type="SUPFAM" id="SSF53474">
    <property type="entry name" value="alpha/beta-Hydrolases"/>
    <property type="match status" value="2"/>
</dbReference>
<dbReference type="InterPro" id="IPR022742">
    <property type="entry name" value="Hydrolase_4"/>
</dbReference>
<dbReference type="InterPro" id="IPR029058">
    <property type="entry name" value="AB_hydrolase_fold"/>
</dbReference>
<dbReference type="GO" id="GO:0016787">
    <property type="term" value="F:hydrolase activity"/>
    <property type="evidence" value="ECO:0007669"/>
    <property type="project" value="UniProtKB-KW"/>
</dbReference>
<feature type="region of interest" description="Disordered" evidence="1">
    <location>
        <begin position="609"/>
        <end position="636"/>
    </location>
</feature>
<accession>A0ABV3WHD9</accession>
<organism evidence="4 5">
    <name type="scientific">Paraburkholderia phenoliruptrix</name>
    <dbReference type="NCBI Taxonomy" id="252970"/>
    <lineage>
        <taxon>Bacteria</taxon>
        <taxon>Pseudomonadati</taxon>
        <taxon>Pseudomonadota</taxon>
        <taxon>Betaproteobacteria</taxon>
        <taxon>Burkholderiales</taxon>
        <taxon>Burkholderiaceae</taxon>
        <taxon>Paraburkholderia</taxon>
    </lineage>
</organism>
<dbReference type="PANTHER" id="PTHR43265:SF1">
    <property type="entry name" value="ESTERASE ESTD"/>
    <property type="match status" value="1"/>
</dbReference>
<feature type="domain" description="AB hydrolase-1" evidence="3">
    <location>
        <begin position="337"/>
        <end position="527"/>
    </location>
</feature>
<dbReference type="Pfam" id="PF12146">
    <property type="entry name" value="Hydrolase_4"/>
    <property type="match status" value="1"/>
</dbReference>
<reference evidence="4 5" key="1">
    <citation type="submission" date="2024-07" db="EMBL/GenBank/DDBJ databases">
        <title>A survey of Mimosa microsymbionts across Brazilian biomes reveals a high diversity of Paraburkholderia nodulating endemic species, but also that Cupriavidus is common as a symbiont of widespread species.</title>
        <authorList>
            <person name="Rouws L."/>
            <person name="Barauna A."/>
            <person name="Beukes C."/>
            <person name="Rouws J.R.C."/>
            <person name="De Faria S.M."/>
            <person name="Gross E."/>
            <person name="Bueno Dos Reis Junior F."/>
            <person name="Simon M.F."/>
            <person name="Maluk M."/>
            <person name="Odee D.W."/>
            <person name="Kenicer G."/>
            <person name="Young J.P.W."/>
            <person name="Reis V.M."/>
            <person name="Zilli J."/>
            <person name="James E.K."/>
        </authorList>
    </citation>
    <scope>NUCLEOTIDE SEQUENCE [LARGE SCALE GENOMIC DNA]</scope>
    <source>
        <strain evidence="4 5">BR14375</strain>
    </source>
</reference>